<comment type="caution">
    <text evidence="2">The sequence shown here is derived from an EMBL/GenBank/DDBJ whole genome shotgun (WGS) entry which is preliminary data.</text>
</comment>
<feature type="transmembrane region" description="Helical" evidence="1">
    <location>
        <begin position="234"/>
        <end position="253"/>
    </location>
</feature>
<sequence>MTSNESRSVYKTGEHAITKDDLVKSALNIGALGMEFSWTYVNQMGLAFGLMVKKMLKKIWHDDPAGYAAALERHTAFFNITVALAPFVGGIAMSMEERIKAGELPPESVNDVKAALMGPLSGVGDAIFLTTIRVVAAGIAVSMAAEGNPLGPILFLLIFNVPQYILRVWGIVKGYELGVGLLDAASESGIMDKLIKGAGIVGMMVVGSMTCSMFWATLAVSFGSGEEVTMLQDVLDGIMPGMLGLGCMGIYYWLLGKKIHPSFLILGTMLVGVIGVYLGILA</sequence>
<feature type="transmembrane region" description="Helical" evidence="1">
    <location>
        <begin position="76"/>
        <end position="95"/>
    </location>
</feature>
<evidence type="ECO:0000256" key="1">
    <source>
        <dbReference type="SAM" id="Phobius"/>
    </source>
</evidence>
<dbReference type="InterPro" id="IPR050303">
    <property type="entry name" value="GatZ_KbaZ_carbometab"/>
</dbReference>
<feature type="transmembrane region" description="Helical" evidence="1">
    <location>
        <begin position="115"/>
        <end position="141"/>
    </location>
</feature>
<dbReference type="PROSITE" id="PS51108">
    <property type="entry name" value="PTS_EIID"/>
    <property type="match status" value="1"/>
</dbReference>
<evidence type="ECO:0000313" key="2">
    <source>
        <dbReference type="EMBL" id="MBS5147570.1"/>
    </source>
</evidence>
<dbReference type="InterPro" id="IPR004704">
    <property type="entry name" value="PTS_IID_man"/>
</dbReference>
<feature type="transmembrane region" description="Helical" evidence="1">
    <location>
        <begin position="259"/>
        <end position="280"/>
    </location>
</feature>
<evidence type="ECO:0000313" key="3">
    <source>
        <dbReference type="Proteomes" id="UP000738879"/>
    </source>
</evidence>
<dbReference type="AlphaFoldDB" id="A0A943BRG1"/>
<keyword evidence="1" id="KW-0812">Transmembrane</keyword>
<dbReference type="GO" id="GO:0005886">
    <property type="term" value="C:plasma membrane"/>
    <property type="evidence" value="ECO:0007669"/>
    <property type="project" value="TreeGrafter"/>
</dbReference>
<dbReference type="PANTHER" id="PTHR32502:SF23">
    <property type="entry name" value="TRANSPORT PROTEIN, PTS SYSTEM"/>
    <property type="match status" value="1"/>
</dbReference>
<protein>
    <submittedName>
        <fullName evidence="2">PTS system mannose/fructose/sorbose family transporter subunit IID</fullName>
    </submittedName>
</protein>
<dbReference type="EMBL" id="JAGZJA010000011">
    <property type="protein sequence ID" value="MBS5147570.1"/>
    <property type="molecule type" value="Genomic_DNA"/>
</dbReference>
<keyword evidence="1" id="KW-0472">Membrane</keyword>
<dbReference type="Pfam" id="PF03613">
    <property type="entry name" value="EIID-AGA"/>
    <property type="match status" value="1"/>
</dbReference>
<gene>
    <name evidence="2" type="ORF">KHY67_07755</name>
</gene>
<reference evidence="2" key="1">
    <citation type="submission" date="2021-02" db="EMBL/GenBank/DDBJ databases">
        <title>Infant gut strain persistence is associated with maternal origin, phylogeny, and functional potential including surface adhesion and iron acquisition.</title>
        <authorList>
            <person name="Lou Y.C."/>
        </authorList>
    </citation>
    <scope>NUCLEOTIDE SEQUENCE</scope>
    <source>
        <strain evidence="2">L3_128_245G1_dasL3_128_245G1_concoct_49</strain>
    </source>
</reference>
<name>A0A943BRG1_9ACTN</name>
<feature type="transmembrane region" description="Helical" evidence="1">
    <location>
        <begin position="200"/>
        <end position="222"/>
    </location>
</feature>
<dbReference type="GO" id="GO:0009401">
    <property type="term" value="P:phosphoenolpyruvate-dependent sugar phosphotransferase system"/>
    <property type="evidence" value="ECO:0007669"/>
    <property type="project" value="InterPro"/>
</dbReference>
<accession>A0A943BRG1</accession>
<organism evidence="2 3">
    <name type="scientific">Collinsella intestinalis</name>
    <dbReference type="NCBI Taxonomy" id="147207"/>
    <lineage>
        <taxon>Bacteria</taxon>
        <taxon>Bacillati</taxon>
        <taxon>Actinomycetota</taxon>
        <taxon>Coriobacteriia</taxon>
        <taxon>Coriobacteriales</taxon>
        <taxon>Coriobacteriaceae</taxon>
        <taxon>Collinsella</taxon>
    </lineage>
</organism>
<keyword evidence="1" id="KW-1133">Transmembrane helix</keyword>
<proteinExistence type="predicted"/>
<dbReference type="PANTHER" id="PTHR32502">
    <property type="entry name" value="N-ACETYLGALACTOSAMINE PERMEASE II COMPONENT-RELATED"/>
    <property type="match status" value="1"/>
</dbReference>
<dbReference type="Proteomes" id="UP000738879">
    <property type="component" value="Unassembled WGS sequence"/>
</dbReference>